<gene>
    <name evidence="1" type="ORF">LHCIRMBIA953_02519</name>
    <name evidence="2" type="ORF">LHCIRMBIA953_02603</name>
</gene>
<comment type="caution">
    <text evidence="1">The sequence shown here is derived from an EMBL/GenBank/DDBJ whole genome shotgun (WGS) entry which is preliminary data.</text>
</comment>
<dbReference type="RefSeq" id="WP_023061906.1">
    <property type="nucleotide sequence ID" value="NZ_CBUH010000169.1"/>
</dbReference>
<sequence length="60" mass="7074">MYEVRSVREMSLDELNEARKSLLVKRMHTTDKLEWLSFTNMSDAVDEEISKRVLSDGRIN</sequence>
<reference evidence="1 3" key="1">
    <citation type="submission" date="2013-09" db="EMBL/GenBank/DDBJ databases">
        <title>Draft Genome Sequence of five Lactobacillus helveticus strains CIRM-BIA 101T, 103, 104, 951 and 953 isolated from milk product.</title>
        <authorList>
            <person name="Valence F."/>
            <person name="Chuat V."/>
            <person name="Ma L."/>
            <person name="Creno S."/>
            <person name="Falentin H."/>
            <person name="Lortal S."/>
            <person name="Bizet C."/>
            <person name="Clermont D."/>
            <person name="Loux V."/>
            <person name="Bouchier C."/>
            <person name="Cousin S."/>
        </authorList>
    </citation>
    <scope>NUCLEOTIDE SEQUENCE [LARGE SCALE GENOMIC DNA]</scope>
    <source>
        <strain evidence="1 3">CIRM-BIA 953</strain>
    </source>
</reference>
<evidence type="ECO:0000313" key="2">
    <source>
        <dbReference type="EMBL" id="CDI43332.1"/>
    </source>
</evidence>
<dbReference type="EMBL" id="CBUH010000169">
    <property type="protein sequence ID" value="CDI43250.1"/>
    <property type="molecule type" value="Genomic_DNA"/>
</dbReference>
<accession>U4QNF3</accession>
<evidence type="ECO:0000313" key="3">
    <source>
        <dbReference type="Proteomes" id="UP000017243"/>
    </source>
</evidence>
<dbReference type="AlphaFoldDB" id="U4QNF3"/>
<dbReference type="EMBL" id="CBUH010000169">
    <property type="protein sequence ID" value="CDI43332.1"/>
    <property type="molecule type" value="Genomic_DNA"/>
</dbReference>
<dbReference type="Proteomes" id="UP000017243">
    <property type="component" value="Unassembled WGS sequence"/>
</dbReference>
<evidence type="ECO:0000313" key="1">
    <source>
        <dbReference type="EMBL" id="CDI43250.1"/>
    </source>
</evidence>
<organism evidence="1 3">
    <name type="scientific">Lactobacillus helveticus CIRM-BIA 953</name>
    <dbReference type="NCBI Taxonomy" id="1226335"/>
    <lineage>
        <taxon>Bacteria</taxon>
        <taxon>Bacillati</taxon>
        <taxon>Bacillota</taxon>
        <taxon>Bacilli</taxon>
        <taxon>Lactobacillales</taxon>
        <taxon>Lactobacillaceae</taxon>
        <taxon>Lactobacillus</taxon>
    </lineage>
</organism>
<name>U4QNF3_LACHE</name>
<protein>
    <submittedName>
        <fullName evidence="1">Uncharacterized protein</fullName>
    </submittedName>
</protein>
<proteinExistence type="predicted"/>